<dbReference type="HOGENOM" id="CLU_1522927_0_0_6"/>
<evidence type="ECO:0008006" key="3">
    <source>
        <dbReference type="Google" id="ProtNLM"/>
    </source>
</evidence>
<accession>F4T8H9</accession>
<name>F4T8H9_ECOLX</name>
<evidence type="ECO:0000313" key="2">
    <source>
        <dbReference type="Proteomes" id="UP000004710"/>
    </source>
</evidence>
<dbReference type="EMBL" id="GL883932">
    <property type="protein sequence ID" value="EGI13057.1"/>
    <property type="molecule type" value="Genomic_DNA"/>
</dbReference>
<protein>
    <recommendedName>
        <fullName evidence="3">Mu prophage protein</fullName>
    </recommendedName>
</protein>
<gene>
    <name evidence="1" type="ORF">ECIG_03315</name>
</gene>
<organism evidence="1 2">
    <name type="scientific">Escherichia coli M605</name>
    <dbReference type="NCBI Taxonomy" id="656417"/>
    <lineage>
        <taxon>Bacteria</taxon>
        <taxon>Pseudomonadati</taxon>
        <taxon>Pseudomonadota</taxon>
        <taxon>Gammaproteobacteria</taxon>
        <taxon>Enterobacterales</taxon>
        <taxon>Enterobacteriaceae</taxon>
        <taxon>Escherichia</taxon>
    </lineage>
</organism>
<evidence type="ECO:0000313" key="1">
    <source>
        <dbReference type="EMBL" id="EGI13057.1"/>
    </source>
</evidence>
<sequence length="177" mass="19984">MMFFKTSNPAALLAWDQFMADCLKLREEARHLEKVLGCGCRSVFSTGIGGRHFHGVNFPGNERPFSRELWTVQRPASGNSCRPRTSRIPAHLREQARELAKIWQENIPVTYARTDALLPALGLDFSATIFGPLQWFRVGDVIYVMTGMTPAQGRMTEILSDEFIRAQKQAEVNNGKQ</sequence>
<dbReference type="Proteomes" id="UP000004710">
    <property type="component" value="Unassembled WGS sequence"/>
</dbReference>
<dbReference type="AlphaFoldDB" id="F4T8H9"/>
<proteinExistence type="predicted"/>
<reference evidence="1 2" key="1">
    <citation type="submission" date="2010-01" db="EMBL/GenBank/DDBJ databases">
        <title>The Genome Sequence of Escherichia coli M605.</title>
        <authorList>
            <consortium name="The Broad Institute Genome Sequencing Platform"/>
            <consortium name="The Broad Institute Genome Sequencing Center for Infectious Disease"/>
            <person name="Feldgarden M."/>
            <person name="Gordon D.M."/>
            <person name="Johnson J.R."/>
            <person name="Johnston B.D."/>
            <person name="Young S."/>
            <person name="Zeng Q."/>
            <person name="Koehrsen M."/>
            <person name="Alvarado L."/>
            <person name="Berlin A.M."/>
            <person name="Borenstein D."/>
            <person name="Chapman S.B."/>
            <person name="Chen Z."/>
            <person name="Engels R."/>
            <person name="Freedman E."/>
            <person name="Gellesch M."/>
            <person name="Goldberg J."/>
            <person name="Griggs A."/>
            <person name="Gujja S."/>
            <person name="Heilman E.R."/>
            <person name="Heiman D.I."/>
            <person name="Hepburn T.A."/>
            <person name="Howarth C."/>
            <person name="Jen D."/>
            <person name="Larson L."/>
            <person name="Lewis B."/>
            <person name="Mehta T."/>
            <person name="Park D."/>
            <person name="Pearson M."/>
            <person name="Richards J."/>
            <person name="Roberts A."/>
            <person name="Saif S."/>
            <person name="Shea T.D."/>
            <person name="Shenoy N."/>
            <person name="Sisk P."/>
            <person name="Stolte C."/>
            <person name="Sykes S.N."/>
            <person name="Walk T."/>
            <person name="White J."/>
            <person name="Yandava C."/>
            <person name="Haas B."/>
            <person name="Henn M.R."/>
            <person name="Nusbaum C."/>
            <person name="Birren B."/>
        </authorList>
    </citation>
    <scope>NUCLEOTIDE SEQUENCE [LARGE SCALE GENOMIC DNA]</scope>
    <source>
        <strain evidence="1 2">M605</strain>
    </source>
</reference>